<proteinExistence type="predicted"/>
<dbReference type="EMBL" id="JACGWN010000012">
    <property type="protein sequence ID" value="KAL0416946.1"/>
    <property type="molecule type" value="Genomic_DNA"/>
</dbReference>
<sequence length="315" mass="36340">MGHHLDLRLIRNQWLLLDPKTEFLMSEANEEKTSGDFRDMGRRLAQEVVSFVKKKMDKVSRSGVLKAIKLSFVGHSIGNIILRTALTENIMEPYLRYLHTYLSVSGPHLGYLYSSNSLFNGGLWVLKKLKNTQCIHQLTFTDDPDLRNTFLYKLAKHGLVFKILMPVLEQTWGEYGIRRTGRNDCFSKCFHVLMLCILFLLSAKDIGELQECYSVVFSQDGYVPYHSARVEMCPASSGDHSKKGKVFLEMLNECLDQIRARSFEHRVFMRCDVNFDVTLQGKNLNTIIGRAAHIEFLETDVFASFIMWSFPDLFR</sequence>
<dbReference type="AlphaFoldDB" id="A0AAW2UIG0"/>
<dbReference type="Pfam" id="PF05057">
    <property type="entry name" value="DUF676"/>
    <property type="match status" value="1"/>
</dbReference>
<dbReference type="Gene3D" id="3.40.50.1820">
    <property type="entry name" value="alpha/beta hydrolase"/>
    <property type="match status" value="1"/>
</dbReference>
<reference evidence="2" key="2">
    <citation type="journal article" date="2024" name="Plant">
        <title>Genomic evolution and insights into agronomic trait innovations of Sesamum species.</title>
        <authorList>
            <person name="Miao H."/>
            <person name="Wang L."/>
            <person name="Qu L."/>
            <person name="Liu H."/>
            <person name="Sun Y."/>
            <person name="Le M."/>
            <person name="Wang Q."/>
            <person name="Wei S."/>
            <person name="Zheng Y."/>
            <person name="Lin W."/>
            <person name="Duan Y."/>
            <person name="Cao H."/>
            <person name="Xiong S."/>
            <person name="Wang X."/>
            <person name="Wei L."/>
            <person name="Li C."/>
            <person name="Ma Q."/>
            <person name="Ju M."/>
            <person name="Zhao R."/>
            <person name="Li G."/>
            <person name="Mu C."/>
            <person name="Tian Q."/>
            <person name="Mei H."/>
            <person name="Zhang T."/>
            <person name="Gao T."/>
            <person name="Zhang H."/>
        </authorList>
    </citation>
    <scope>NUCLEOTIDE SEQUENCE</scope>
    <source>
        <strain evidence="2">KEN1</strain>
    </source>
</reference>
<protein>
    <recommendedName>
        <fullName evidence="1">DUF676 domain-containing protein</fullName>
    </recommendedName>
</protein>
<feature type="domain" description="DUF676" evidence="1">
    <location>
        <begin position="2"/>
        <end position="157"/>
    </location>
</feature>
<name>A0AAW2UIG0_9LAMI</name>
<gene>
    <name evidence="2" type="ORF">Slati_3526500</name>
</gene>
<dbReference type="InterPro" id="IPR029058">
    <property type="entry name" value="AB_hydrolase_fold"/>
</dbReference>
<dbReference type="PANTHER" id="PTHR12482:SF5">
    <property type="entry name" value="DUF676 DOMAIN-CONTAINING PROTEIN"/>
    <property type="match status" value="1"/>
</dbReference>
<accession>A0AAW2UIG0</accession>
<dbReference type="SUPFAM" id="SSF53474">
    <property type="entry name" value="alpha/beta-Hydrolases"/>
    <property type="match status" value="1"/>
</dbReference>
<dbReference type="InterPro" id="IPR007751">
    <property type="entry name" value="DUF676_lipase-like"/>
</dbReference>
<dbReference type="InterPro" id="IPR044294">
    <property type="entry name" value="Lipase-like"/>
</dbReference>
<organism evidence="2">
    <name type="scientific">Sesamum latifolium</name>
    <dbReference type="NCBI Taxonomy" id="2727402"/>
    <lineage>
        <taxon>Eukaryota</taxon>
        <taxon>Viridiplantae</taxon>
        <taxon>Streptophyta</taxon>
        <taxon>Embryophyta</taxon>
        <taxon>Tracheophyta</taxon>
        <taxon>Spermatophyta</taxon>
        <taxon>Magnoliopsida</taxon>
        <taxon>eudicotyledons</taxon>
        <taxon>Gunneridae</taxon>
        <taxon>Pentapetalae</taxon>
        <taxon>asterids</taxon>
        <taxon>lamiids</taxon>
        <taxon>Lamiales</taxon>
        <taxon>Pedaliaceae</taxon>
        <taxon>Sesamum</taxon>
    </lineage>
</organism>
<evidence type="ECO:0000259" key="1">
    <source>
        <dbReference type="Pfam" id="PF05057"/>
    </source>
</evidence>
<comment type="caution">
    <text evidence="2">The sequence shown here is derived from an EMBL/GenBank/DDBJ whole genome shotgun (WGS) entry which is preliminary data.</text>
</comment>
<dbReference type="PANTHER" id="PTHR12482">
    <property type="entry name" value="LIPASE ROG1-RELATED-RELATED"/>
    <property type="match status" value="1"/>
</dbReference>
<reference evidence="2" key="1">
    <citation type="submission" date="2020-06" db="EMBL/GenBank/DDBJ databases">
        <authorList>
            <person name="Li T."/>
            <person name="Hu X."/>
            <person name="Zhang T."/>
            <person name="Song X."/>
            <person name="Zhang H."/>
            <person name="Dai N."/>
            <person name="Sheng W."/>
            <person name="Hou X."/>
            <person name="Wei L."/>
        </authorList>
    </citation>
    <scope>NUCLEOTIDE SEQUENCE</scope>
    <source>
        <strain evidence="2">KEN1</strain>
        <tissue evidence="2">Leaf</tissue>
    </source>
</reference>
<evidence type="ECO:0000313" key="2">
    <source>
        <dbReference type="EMBL" id="KAL0416946.1"/>
    </source>
</evidence>